<evidence type="ECO:0000256" key="1">
    <source>
        <dbReference type="SAM" id="MobiDB-lite"/>
    </source>
</evidence>
<feature type="compositionally biased region" description="Acidic residues" evidence="1">
    <location>
        <begin position="41"/>
        <end position="51"/>
    </location>
</feature>
<dbReference type="AlphaFoldDB" id="A0A158KX81"/>
<keyword evidence="3" id="KW-1185">Reference proteome</keyword>
<protein>
    <recommendedName>
        <fullName evidence="4">DUF2934 domain-containing protein</fullName>
    </recommendedName>
</protein>
<dbReference type="Pfam" id="PF11154">
    <property type="entry name" value="DUF2934"/>
    <property type="match status" value="1"/>
</dbReference>
<evidence type="ECO:0000313" key="2">
    <source>
        <dbReference type="EMBL" id="SAL85339.1"/>
    </source>
</evidence>
<dbReference type="OrthoDB" id="8909820at2"/>
<feature type="region of interest" description="Disordered" evidence="1">
    <location>
        <begin position="34"/>
        <end position="63"/>
    </location>
</feature>
<comment type="caution">
    <text evidence="2">The sequence shown here is derived from an EMBL/GenBank/DDBJ whole genome shotgun (WGS) entry which is preliminary data.</text>
</comment>
<organism evidence="2 3">
    <name type="scientific">Caballeronia choica</name>
    <dbReference type="NCBI Taxonomy" id="326476"/>
    <lineage>
        <taxon>Bacteria</taxon>
        <taxon>Pseudomonadati</taxon>
        <taxon>Pseudomonadota</taxon>
        <taxon>Betaproteobacteria</taxon>
        <taxon>Burkholderiales</taxon>
        <taxon>Burkholderiaceae</taxon>
        <taxon>Caballeronia</taxon>
    </lineage>
</organism>
<dbReference type="Proteomes" id="UP000054770">
    <property type="component" value="Unassembled WGS sequence"/>
</dbReference>
<accession>A0A158KX81</accession>
<dbReference type="EMBL" id="FCON02000185">
    <property type="protein sequence ID" value="SAL85339.1"/>
    <property type="molecule type" value="Genomic_DNA"/>
</dbReference>
<evidence type="ECO:0008006" key="4">
    <source>
        <dbReference type="Google" id="ProtNLM"/>
    </source>
</evidence>
<gene>
    <name evidence="2" type="ORF">AWB68_07645</name>
</gene>
<dbReference type="InterPro" id="IPR021327">
    <property type="entry name" value="DUF2934"/>
</dbReference>
<dbReference type="RefSeq" id="WP_087649454.1">
    <property type="nucleotide sequence ID" value="NZ_FCON02000185.1"/>
</dbReference>
<reference evidence="2" key="1">
    <citation type="submission" date="2016-01" db="EMBL/GenBank/DDBJ databases">
        <authorList>
            <person name="Peeters C."/>
        </authorList>
    </citation>
    <scope>NUCLEOTIDE SEQUENCE [LARGE SCALE GENOMIC DNA]</scope>
    <source>
        <strain evidence="2">LMG 22940</strain>
    </source>
</reference>
<sequence>MENTSKDEEIRRKAYELWEEAGSPEGRAEEFWEQARASVGDGDETVTEDQSDTAPVGEAMTKT</sequence>
<evidence type="ECO:0000313" key="3">
    <source>
        <dbReference type="Proteomes" id="UP000054770"/>
    </source>
</evidence>
<name>A0A158KX81_9BURK</name>
<proteinExistence type="predicted"/>